<reference evidence="1 2" key="2">
    <citation type="journal article" date="2022" name="Mol. Ecol. Resour.">
        <title>The genomes of chicory, endive, great burdock and yacon provide insights into Asteraceae paleo-polyploidization history and plant inulin production.</title>
        <authorList>
            <person name="Fan W."/>
            <person name="Wang S."/>
            <person name="Wang H."/>
            <person name="Wang A."/>
            <person name="Jiang F."/>
            <person name="Liu H."/>
            <person name="Zhao H."/>
            <person name="Xu D."/>
            <person name="Zhang Y."/>
        </authorList>
    </citation>
    <scope>NUCLEOTIDE SEQUENCE [LARGE SCALE GENOMIC DNA]</scope>
    <source>
        <strain evidence="2">cv. Punajuju</strain>
        <tissue evidence="1">Leaves</tissue>
    </source>
</reference>
<dbReference type="EMBL" id="CM042017">
    <property type="protein sequence ID" value="KAI3691303.1"/>
    <property type="molecule type" value="Genomic_DNA"/>
</dbReference>
<reference evidence="2" key="1">
    <citation type="journal article" date="2022" name="Mol. Ecol. Resour.">
        <title>The genomes of chicory, endive, great burdock and yacon provide insights into Asteraceae palaeo-polyploidization history and plant inulin production.</title>
        <authorList>
            <person name="Fan W."/>
            <person name="Wang S."/>
            <person name="Wang H."/>
            <person name="Wang A."/>
            <person name="Jiang F."/>
            <person name="Liu H."/>
            <person name="Zhao H."/>
            <person name="Xu D."/>
            <person name="Zhang Y."/>
        </authorList>
    </citation>
    <scope>NUCLEOTIDE SEQUENCE [LARGE SCALE GENOMIC DNA]</scope>
    <source>
        <strain evidence="2">cv. Punajuju</strain>
    </source>
</reference>
<name>A0ACB8Z0Z8_CICIN</name>
<comment type="caution">
    <text evidence="1">The sequence shown here is derived from an EMBL/GenBank/DDBJ whole genome shotgun (WGS) entry which is preliminary data.</text>
</comment>
<organism evidence="1 2">
    <name type="scientific">Cichorium intybus</name>
    <name type="common">Chicory</name>
    <dbReference type="NCBI Taxonomy" id="13427"/>
    <lineage>
        <taxon>Eukaryota</taxon>
        <taxon>Viridiplantae</taxon>
        <taxon>Streptophyta</taxon>
        <taxon>Embryophyta</taxon>
        <taxon>Tracheophyta</taxon>
        <taxon>Spermatophyta</taxon>
        <taxon>Magnoliopsida</taxon>
        <taxon>eudicotyledons</taxon>
        <taxon>Gunneridae</taxon>
        <taxon>Pentapetalae</taxon>
        <taxon>asterids</taxon>
        <taxon>campanulids</taxon>
        <taxon>Asterales</taxon>
        <taxon>Asteraceae</taxon>
        <taxon>Cichorioideae</taxon>
        <taxon>Cichorieae</taxon>
        <taxon>Cichoriinae</taxon>
        <taxon>Cichorium</taxon>
    </lineage>
</organism>
<sequence length="112" mass="12432">MDLIRSTVLEALTAWSLGESGNPDFLTVVSKSKKASITTPTELLASLEKKFRQVFKRNLSDFKKKKRASTSNGSEHLTSIDYAVLGATSKLAAIVVTYPFQVIRARLQLRLM</sequence>
<dbReference type="Proteomes" id="UP001055811">
    <property type="component" value="Linkage Group LG09"/>
</dbReference>
<proteinExistence type="predicted"/>
<keyword evidence="2" id="KW-1185">Reference proteome</keyword>
<evidence type="ECO:0000313" key="1">
    <source>
        <dbReference type="EMBL" id="KAI3691303.1"/>
    </source>
</evidence>
<gene>
    <name evidence="1" type="ORF">L2E82_49614</name>
</gene>
<evidence type="ECO:0000313" key="2">
    <source>
        <dbReference type="Proteomes" id="UP001055811"/>
    </source>
</evidence>
<accession>A0ACB8Z0Z8</accession>
<protein>
    <submittedName>
        <fullName evidence="1">Uncharacterized protein</fullName>
    </submittedName>
</protein>